<accession>A0ABD1UPA8</accession>
<protein>
    <submittedName>
        <fullName evidence="2">Uncharacterized protein</fullName>
    </submittedName>
</protein>
<organism evidence="2 3">
    <name type="scientific">Abeliophyllum distichum</name>
    <dbReference type="NCBI Taxonomy" id="126358"/>
    <lineage>
        <taxon>Eukaryota</taxon>
        <taxon>Viridiplantae</taxon>
        <taxon>Streptophyta</taxon>
        <taxon>Embryophyta</taxon>
        <taxon>Tracheophyta</taxon>
        <taxon>Spermatophyta</taxon>
        <taxon>Magnoliopsida</taxon>
        <taxon>eudicotyledons</taxon>
        <taxon>Gunneridae</taxon>
        <taxon>Pentapetalae</taxon>
        <taxon>asterids</taxon>
        <taxon>lamiids</taxon>
        <taxon>Lamiales</taxon>
        <taxon>Oleaceae</taxon>
        <taxon>Forsythieae</taxon>
        <taxon>Abeliophyllum</taxon>
    </lineage>
</organism>
<evidence type="ECO:0000313" key="3">
    <source>
        <dbReference type="Proteomes" id="UP001604336"/>
    </source>
</evidence>
<feature type="compositionally biased region" description="Basic and acidic residues" evidence="1">
    <location>
        <begin position="97"/>
        <end position="111"/>
    </location>
</feature>
<reference evidence="3" key="1">
    <citation type="submission" date="2024-07" db="EMBL/GenBank/DDBJ databases">
        <title>Two chromosome-level genome assemblies of Korean endemic species Abeliophyllum distichum and Forsythia ovata (Oleaceae).</title>
        <authorList>
            <person name="Jang H."/>
        </authorList>
    </citation>
    <scope>NUCLEOTIDE SEQUENCE [LARGE SCALE GENOMIC DNA]</scope>
</reference>
<keyword evidence="3" id="KW-1185">Reference proteome</keyword>
<dbReference type="EMBL" id="JBFOLK010000003">
    <property type="protein sequence ID" value="KAL2526840.1"/>
    <property type="molecule type" value="Genomic_DNA"/>
</dbReference>
<proteinExistence type="predicted"/>
<name>A0ABD1UPA8_9LAMI</name>
<feature type="compositionally biased region" description="Basic and acidic residues" evidence="1">
    <location>
        <begin position="12"/>
        <end position="31"/>
    </location>
</feature>
<sequence>MANTAVAEECLLEEKDKDDANGGSNNDRDIKDDELDVPSLHFSDSEDDVNDCKFIFDKNALERIVVGLNSDPTIEEAHIAVAEEGVESDESYSQSSEKLHTDYSSSEENKYRFPNFVPEK</sequence>
<feature type="region of interest" description="Disordered" evidence="1">
    <location>
        <begin position="84"/>
        <end position="120"/>
    </location>
</feature>
<comment type="caution">
    <text evidence="2">The sequence shown here is derived from an EMBL/GenBank/DDBJ whole genome shotgun (WGS) entry which is preliminary data.</text>
</comment>
<dbReference type="AlphaFoldDB" id="A0ABD1UPA8"/>
<feature type="region of interest" description="Disordered" evidence="1">
    <location>
        <begin position="1"/>
        <end position="44"/>
    </location>
</feature>
<evidence type="ECO:0000256" key="1">
    <source>
        <dbReference type="SAM" id="MobiDB-lite"/>
    </source>
</evidence>
<gene>
    <name evidence="2" type="ORF">Adt_11894</name>
</gene>
<evidence type="ECO:0000313" key="2">
    <source>
        <dbReference type="EMBL" id="KAL2526840.1"/>
    </source>
</evidence>
<dbReference type="Proteomes" id="UP001604336">
    <property type="component" value="Unassembled WGS sequence"/>
</dbReference>